<keyword evidence="12" id="KW-0472">Membrane</keyword>
<organism evidence="15 16">
    <name type="scientific">Penicillium concentricum</name>
    <dbReference type="NCBI Taxonomy" id="293559"/>
    <lineage>
        <taxon>Eukaryota</taxon>
        <taxon>Fungi</taxon>
        <taxon>Dikarya</taxon>
        <taxon>Ascomycota</taxon>
        <taxon>Pezizomycotina</taxon>
        <taxon>Eurotiomycetes</taxon>
        <taxon>Eurotiomycetidae</taxon>
        <taxon>Eurotiales</taxon>
        <taxon>Aspergillaceae</taxon>
        <taxon>Penicillium</taxon>
    </lineage>
</organism>
<comment type="caution">
    <text evidence="15">The sequence shown here is derived from an EMBL/GenBank/DDBJ whole genome shotgun (WGS) entry which is preliminary data.</text>
</comment>
<dbReference type="AlphaFoldDB" id="A0A9W9SRX5"/>
<reference evidence="15" key="2">
    <citation type="journal article" date="2023" name="IMA Fungus">
        <title>Comparative genomic study of the Penicillium genus elucidates a diverse pangenome and 15 lateral gene transfer events.</title>
        <authorList>
            <person name="Petersen C."/>
            <person name="Sorensen T."/>
            <person name="Nielsen M.R."/>
            <person name="Sondergaard T.E."/>
            <person name="Sorensen J.L."/>
            <person name="Fitzpatrick D.A."/>
            <person name="Frisvad J.C."/>
            <person name="Nielsen K.L."/>
        </authorList>
    </citation>
    <scope>NUCLEOTIDE SEQUENCE</scope>
    <source>
        <strain evidence="15">IBT 3081</strain>
    </source>
</reference>
<dbReference type="RefSeq" id="XP_056583238.1">
    <property type="nucleotide sequence ID" value="XM_056719103.1"/>
</dbReference>
<evidence type="ECO:0000256" key="11">
    <source>
        <dbReference type="ARBA" id="ARBA00023034"/>
    </source>
</evidence>
<dbReference type="GO" id="GO:0070403">
    <property type="term" value="F:NAD+ binding"/>
    <property type="evidence" value="ECO:0007669"/>
    <property type="project" value="InterPro"/>
</dbReference>
<evidence type="ECO:0000256" key="6">
    <source>
        <dbReference type="ARBA" id="ARBA00022692"/>
    </source>
</evidence>
<dbReference type="PANTHER" id="PTHR43078">
    <property type="entry name" value="UDP-GLUCURONIC ACID DECARBOXYLASE-RELATED"/>
    <property type="match status" value="1"/>
</dbReference>
<evidence type="ECO:0000256" key="10">
    <source>
        <dbReference type="ARBA" id="ARBA00023027"/>
    </source>
</evidence>
<dbReference type="GO" id="GO:0032580">
    <property type="term" value="C:Golgi cisterna membrane"/>
    <property type="evidence" value="ECO:0007669"/>
    <property type="project" value="UniProtKB-SubCell"/>
</dbReference>
<evidence type="ECO:0000256" key="2">
    <source>
        <dbReference type="ARBA" id="ARBA00004447"/>
    </source>
</evidence>
<dbReference type="GO" id="GO:0048040">
    <property type="term" value="F:UDP-glucuronate decarboxylase activity"/>
    <property type="evidence" value="ECO:0007669"/>
    <property type="project" value="UniProtKB-EC"/>
</dbReference>
<dbReference type="PANTHER" id="PTHR43078:SF6">
    <property type="entry name" value="UDP-GLUCURONIC ACID DECARBOXYLASE 1"/>
    <property type="match status" value="1"/>
</dbReference>
<keyword evidence="11" id="KW-0333">Golgi apparatus</keyword>
<evidence type="ECO:0000256" key="1">
    <source>
        <dbReference type="ARBA" id="ARBA00001911"/>
    </source>
</evidence>
<dbReference type="EMBL" id="JAPZBT010000001">
    <property type="protein sequence ID" value="KAJ5383462.1"/>
    <property type="molecule type" value="Genomic_DNA"/>
</dbReference>
<dbReference type="Gene3D" id="3.40.50.720">
    <property type="entry name" value="NAD(P)-binding Rossmann-like Domain"/>
    <property type="match status" value="1"/>
</dbReference>
<dbReference type="InterPro" id="IPR036291">
    <property type="entry name" value="NAD(P)-bd_dom_sf"/>
</dbReference>
<evidence type="ECO:0000256" key="4">
    <source>
        <dbReference type="ARBA" id="ARBA00007505"/>
    </source>
</evidence>
<keyword evidence="10" id="KW-0520">NAD</keyword>
<evidence type="ECO:0000259" key="14">
    <source>
        <dbReference type="Pfam" id="PF16363"/>
    </source>
</evidence>
<proteinExistence type="inferred from homology"/>
<evidence type="ECO:0000256" key="9">
    <source>
        <dbReference type="ARBA" id="ARBA00022989"/>
    </source>
</evidence>
<evidence type="ECO:0000256" key="7">
    <source>
        <dbReference type="ARBA" id="ARBA00022793"/>
    </source>
</evidence>
<accession>A0A9W9SRX5</accession>
<reference evidence="15" key="1">
    <citation type="submission" date="2022-12" db="EMBL/GenBank/DDBJ databases">
        <authorList>
            <person name="Petersen C."/>
        </authorList>
    </citation>
    <scope>NUCLEOTIDE SEQUENCE</scope>
    <source>
        <strain evidence="15">IBT 3081</strain>
    </source>
</reference>
<dbReference type="SUPFAM" id="SSF51735">
    <property type="entry name" value="NAD(P)-binding Rossmann-fold domains"/>
    <property type="match status" value="1"/>
</dbReference>
<dbReference type="InterPro" id="IPR016040">
    <property type="entry name" value="NAD(P)-bd_dom"/>
</dbReference>
<keyword evidence="7" id="KW-0210">Decarboxylase</keyword>
<comment type="cofactor">
    <cofactor evidence="1">
        <name>NAD(+)</name>
        <dbReference type="ChEBI" id="CHEBI:57540"/>
    </cofactor>
</comment>
<keyword evidence="6" id="KW-0812">Transmembrane</keyword>
<feature type="domain" description="NAD(P)-binding" evidence="14">
    <location>
        <begin position="12"/>
        <end position="201"/>
    </location>
</feature>
<name>A0A9W9SRX5_9EURO</name>
<dbReference type="Pfam" id="PF16363">
    <property type="entry name" value="GDP_Man_Dehyd"/>
    <property type="match status" value="1"/>
</dbReference>
<dbReference type="EC" id="4.1.1.35" evidence="5"/>
<dbReference type="OrthoDB" id="331544at2759"/>
<sequence length="212" mass="23546">MYLTKGMPVETEVYGDPTVHPQPEHYWGNVNSFGPRACYDEGKRVAEALCYAYREQHNVDIRIARIFNTYGPRMGASDGRVVSSFIASALAGEDLKITGDGMATRSFQYVTDCTQGLYALMQSDYSKGPVNIGNDGEFTIQQLAEIVIGLVSQMIGRSTVSIAYLPPLVDDPTVRRPDITLAREVLQWAPVIRLEEGLRRTIAWHINEGRSG</sequence>
<evidence type="ECO:0000256" key="3">
    <source>
        <dbReference type="ARBA" id="ARBA00005100"/>
    </source>
</evidence>
<gene>
    <name evidence="15" type="ORF">N7517_001373</name>
</gene>
<dbReference type="InterPro" id="IPR044516">
    <property type="entry name" value="UXS-like"/>
</dbReference>
<evidence type="ECO:0000256" key="12">
    <source>
        <dbReference type="ARBA" id="ARBA00023136"/>
    </source>
</evidence>
<comment type="similarity">
    <text evidence="4">Belongs to the NAD(P)-dependent epimerase/dehydratase family. UDP-glucuronic acid decarboxylase subfamily.</text>
</comment>
<keyword evidence="9" id="KW-1133">Transmembrane helix</keyword>
<keyword evidence="8" id="KW-0735">Signal-anchor</keyword>
<keyword evidence="13" id="KW-0456">Lyase</keyword>
<evidence type="ECO:0000256" key="8">
    <source>
        <dbReference type="ARBA" id="ARBA00022968"/>
    </source>
</evidence>
<evidence type="ECO:0000256" key="5">
    <source>
        <dbReference type="ARBA" id="ARBA00012290"/>
    </source>
</evidence>
<dbReference type="GO" id="GO:0042732">
    <property type="term" value="P:D-xylose metabolic process"/>
    <property type="evidence" value="ECO:0007669"/>
    <property type="project" value="InterPro"/>
</dbReference>
<dbReference type="Proteomes" id="UP001147752">
    <property type="component" value="Unassembled WGS sequence"/>
</dbReference>
<keyword evidence="16" id="KW-1185">Reference proteome</keyword>
<evidence type="ECO:0000256" key="13">
    <source>
        <dbReference type="ARBA" id="ARBA00023239"/>
    </source>
</evidence>
<comment type="pathway">
    <text evidence="3">Nucleotide-sugar biosynthesis; UDP-alpha-D-xylose biosynthesis; UDP-alpha-D-xylose from UDP-alpha-D-glucuronate: step 1/1.</text>
</comment>
<dbReference type="GeneID" id="81458286"/>
<evidence type="ECO:0000313" key="15">
    <source>
        <dbReference type="EMBL" id="KAJ5383462.1"/>
    </source>
</evidence>
<comment type="subcellular location">
    <subcellularLocation>
        <location evidence="2">Golgi apparatus</location>
        <location evidence="2">Golgi stack membrane</location>
        <topology evidence="2">Single-pass type II membrane protein</topology>
    </subcellularLocation>
</comment>
<protein>
    <recommendedName>
        <fullName evidence="5">UDP-glucuronate decarboxylase</fullName>
        <ecNumber evidence="5">4.1.1.35</ecNumber>
    </recommendedName>
</protein>
<evidence type="ECO:0000313" key="16">
    <source>
        <dbReference type="Proteomes" id="UP001147752"/>
    </source>
</evidence>